<accession>A0A175WGU7</accession>
<dbReference type="InterPro" id="IPR019433">
    <property type="entry name" value="GPI_ManTrfase_II_coact_Pga1"/>
</dbReference>
<dbReference type="OrthoDB" id="3360032at2759"/>
<dbReference type="GO" id="GO:0006506">
    <property type="term" value="P:GPI anchor biosynthetic process"/>
    <property type="evidence" value="ECO:0007669"/>
    <property type="project" value="TreeGrafter"/>
</dbReference>
<protein>
    <submittedName>
        <fullName evidence="4">Uncharacterized protein</fullName>
    </submittedName>
</protein>
<keyword evidence="2" id="KW-0472">Membrane</keyword>
<name>A0A175WGU7_9PEZI</name>
<keyword evidence="2" id="KW-0812">Transmembrane</keyword>
<dbReference type="Pfam" id="PF10333">
    <property type="entry name" value="Pga1"/>
    <property type="match status" value="1"/>
</dbReference>
<gene>
    <name evidence="4" type="ORF">MMYC01_200741</name>
</gene>
<evidence type="ECO:0000256" key="3">
    <source>
        <dbReference type="SAM" id="SignalP"/>
    </source>
</evidence>
<dbReference type="PANTHER" id="PTHR28022:SF1">
    <property type="entry name" value="GPI MANNOSYLTRANSFERASE 2 SUBUNIT PGA1"/>
    <property type="match status" value="1"/>
</dbReference>
<dbReference type="AlphaFoldDB" id="A0A175WGU7"/>
<dbReference type="PANTHER" id="PTHR28022">
    <property type="entry name" value="GPI MANNOSYLTRANSFERASE 2 SUBUNIT PGA1"/>
    <property type="match status" value="1"/>
</dbReference>
<feature type="chain" id="PRO_5008044038" evidence="3">
    <location>
        <begin position="21"/>
        <end position="236"/>
    </location>
</feature>
<organism evidence="4 5">
    <name type="scientific">Madurella mycetomatis</name>
    <dbReference type="NCBI Taxonomy" id="100816"/>
    <lineage>
        <taxon>Eukaryota</taxon>
        <taxon>Fungi</taxon>
        <taxon>Dikarya</taxon>
        <taxon>Ascomycota</taxon>
        <taxon>Pezizomycotina</taxon>
        <taxon>Sordariomycetes</taxon>
        <taxon>Sordariomycetidae</taxon>
        <taxon>Sordariales</taxon>
        <taxon>Sordariales incertae sedis</taxon>
        <taxon>Madurella</taxon>
    </lineage>
</organism>
<dbReference type="EMBL" id="LCTW02000008">
    <property type="protein sequence ID" value="KXX82772.1"/>
    <property type="molecule type" value="Genomic_DNA"/>
</dbReference>
<reference evidence="4 5" key="1">
    <citation type="journal article" date="2016" name="Genome Announc.">
        <title>Genome Sequence of Madurella mycetomatis mm55, Isolated from a Human Mycetoma Case in Sudan.</title>
        <authorList>
            <person name="Smit S."/>
            <person name="Derks M.F."/>
            <person name="Bervoets S."/>
            <person name="Fahal A."/>
            <person name="van Leeuwen W."/>
            <person name="van Belkum A."/>
            <person name="van de Sande W.W."/>
        </authorList>
    </citation>
    <scope>NUCLEOTIDE SEQUENCE [LARGE SCALE GENOMIC DNA]</scope>
    <source>
        <strain evidence="5">mm55</strain>
    </source>
</reference>
<keyword evidence="3" id="KW-0732">Signal</keyword>
<dbReference type="Proteomes" id="UP000078237">
    <property type="component" value="Unassembled WGS sequence"/>
</dbReference>
<proteinExistence type="predicted"/>
<keyword evidence="5" id="KW-1185">Reference proteome</keyword>
<feature type="signal peptide" evidence="3">
    <location>
        <begin position="1"/>
        <end position="20"/>
    </location>
</feature>
<sequence>MAVITPILSILFLLFTPILANTEKTIFLGPEPITIPSTQPLLSGLHLDTLTPVNGTLRTRLAAQFPTDAHPLGTATWFILDNLIPNQRYEVRVCWAATQPTEFSLKTFTLATVRDTPELMASLRGYSASRHDRAQQQPAEDSSSAPDERETSVLLLRILAAADYFTTDASLMSSVPPVVVDIILDPFLFNALPRSIAGTACYIVGVAIAAYFLAGRTVAWVQGLVAADKKQQRKSQ</sequence>
<feature type="transmembrane region" description="Helical" evidence="2">
    <location>
        <begin position="202"/>
        <end position="227"/>
    </location>
</feature>
<dbReference type="GO" id="GO:0031501">
    <property type="term" value="C:mannosyltransferase complex"/>
    <property type="evidence" value="ECO:0007669"/>
    <property type="project" value="TreeGrafter"/>
</dbReference>
<dbReference type="GO" id="GO:0000030">
    <property type="term" value="F:mannosyltransferase activity"/>
    <property type="evidence" value="ECO:0007669"/>
    <property type="project" value="TreeGrafter"/>
</dbReference>
<keyword evidence="2" id="KW-1133">Transmembrane helix</keyword>
<evidence type="ECO:0000256" key="2">
    <source>
        <dbReference type="SAM" id="Phobius"/>
    </source>
</evidence>
<dbReference type="GO" id="GO:0005789">
    <property type="term" value="C:endoplasmic reticulum membrane"/>
    <property type="evidence" value="ECO:0007669"/>
    <property type="project" value="TreeGrafter"/>
</dbReference>
<feature type="region of interest" description="Disordered" evidence="1">
    <location>
        <begin position="128"/>
        <end position="148"/>
    </location>
</feature>
<feature type="compositionally biased region" description="Polar residues" evidence="1">
    <location>
        <begin position="135"/>
        <end position="145"/>
    </location>
</feature>
<comment type="caution">
    <text evidence="4">The sequence shown here is derived from an EMBL/GenBank/DDBJ whole genome shotgun (WGS) entry which is preliminary data.</text>
</comment>
<evidence type="ECO:0000313" key="5">
    <source>
        <dbReference type="Proteomes" id="UP000078237"/>
    </source>
</evidence>
<dbReference type="VEuPathDB" id="FungiDB:MMYC01_200741"/>
<evidence type="ECO:0000313" key="4">
    <source>
        <dbReference type="EMBL" id="KXX82772.1"/>
    </source>
</evidence>
<evidence type="ECO:0000256" key="1">
    <source>
        <dbReference type="SAM" id="MobiDB-lite"/>
    </source>
</evidence>